<dbReference type="EC" id="2.1.1.37" evidence="8"/>
<dbReference type="Gene3D" id="3.40.50.150">
    <property type="entry name" value="Vaccinia Virus protein VP39"/>
    <property type="match status" value="1"/>
</dbReference>
<evidence type="ECO:0000256" key="6">
    <source>
        <dbReference type="PROSITE-ProRule" id="PRU01016"/>
    </source>
</evidence>
<reference evidence="10" key="2">
    <citation type="submission" date="2018-02" db="EMBL/GenBank/DDBJ databases">
        <title>Phenotypic characterization and whole genome analysis of multidrug-resistant, extended-spectrum beta-lactamase-producing bacteria isolated from dogs in Germany.</title>
        <authorList>
            <person name="Williamson C."/>
        </authorList>
    </citation>
    <scope>NUCLEOTIDE SEQUENCE [LARGE SCALE GENOMIC DNA]</scope>
    <source>
        <strain evidence="10">AFG_SD03_1510_Ahy_093</strain>
    </source>
</reference>
<dbReference type="GO" id="GO:0003886">
    <property type="term" value="F:DNA (cytosine-5-)-methyltransferase activity"/>
    <property type="evidence" value="ECO:0007669"/>
    <property type="project" value="UniProtKB-EC"/>
</dbReference>
<dbReference type="PANTHER" id="PTHR10629:SF52">
    <property type="entry name" value="DNA (CYTOSINE-5)-METHYLTRANSFERASE 1"/>
    <property type="match status" value="1"/>
</dbReference>
<comment type="catalytic activity">
    <reaction evidence="5 8">
        <text>a 2'-deoxycytidine in DNA + S-adenosyl-L-methionine = a 5-methyl-2'-deoxycytidine in DNA + S-adenosyl-L-homocysteine + H(+)</text>
        <dbReference type="Rhea" id="RHEA:13681"/>
        <dbReference type="Rhea" id="RHEA-COMP:11369"/>
        <dbReference type="Rhea" id="RHEA-COMP:11370"/>
        <dbReference type="ChEBI" id="CHEBI:15378"/>
        <dbReference type="ChEBI" id="CHEBI:57856"/>
        <dbReference type="ChEBI" id="CHEBI:59789"/>
        <dbReference type="ChEBI" id="CHEBI:85452"/>
        <dbReference type="ChEBI" id="CHEBI:85454"/>
        <dbReference type="EC" id="2.1.1.37"/>
    </reaction>
</comment>
<dbReference type="Gene3D" id="3.90.120.10">
    <property type="entry name" value="DNA Methylase, subunit A, domain 2"/>
    <property type="match status" value="1"/>
</dbReference>
<dbReference type="InterPro" id="IPR050390">
    <property type="entry name" value="C5-Methyltransferase"/>
</dbReference>
<dbReference type="AlphaFoldDB" id="A0ABD7GE20"/>
<dbReference type="PROSITE" id="PS00094">
    <property type="entry name" value="C5_MTASE_1"/>
    <property type="match status" value="1"/>
</dbReference>
<proteinExistence type="inferred from homology"/>
<reference evidence="9 10" key="1">
    <citation type="journal article" date="2018" name="PLoS ONE">
        <title>Phenotypic characterization and whole genome analysis of extended-spectrum beta-lactamase-producing bacteria isolated from dogs in Germany.</title>
        <authorList>
            <person name="Boehmer T."/>
            <person name="Vogler A.J."/>
            <person name="Thomas A."/>
            <person name="Sauer S."/>
            <person name="Hergenroether M."/>
            <person name="Straubinger R.K."/>
            <person name="Birdsell D."/>
            <person name="Keim P."/>
            <person name="Sahl J.W."/>
            <person name="Williamson C.H."/>
            <person name="Riehm J.M."/>
        </authorList>
    </citation>
    <scope>NUCLEOTIDE SEQUENCE [LARGE SCALE GENOMIC DNA]</scope>
    <source>
        <strain evidence="9 10">AFG_SD03_1510_Ahy_093</strain>
    </source>
</reference>
<comment type="caution">
    <text evidence="9">The sequence shown here is derived from an EMBL/GenBank/DDBJ whole genome shotgun (WGS) entry which is preliminary data.</text>
</comment>
<keyword evidence="1 6" id="KW-0489">Methyltransferase</keyword>
<dbReference type="GO" id="GO:0032259">
    <property type="term" value="P:methylation"/>
    <property type="evidence" value="ECO:0007669"/>
    <property type="project" value="UniProtKB-KW"/>
</dbReference>
<dbReference type="GO" id="GO:0009307">
    <property type="term" value="P:DNA restriction-modification system"/>
    <property type="evidence" value="ECO:0007669"/>
    <property type="project" value="UniProtKB-KW"/>
</dbReference>
<dbReference type="EMBL" id="PUTQ01000001">
    <property type="protein sequence ID" value="RCF53390.1"/>
    <property type="molecule type" value="Genomic_DNA"/>
</dbReference>
<dbReference type="PANTHER" id="PTHR10629">
    <property type="entry name" value="CYTOSINE-SPECIFIC METHYLTRANSFERASE"/>
    <property type="match status" value="1"/>
</dbReference>
<sequence length="348" mass="38692">MSIKNRKPTAIDLFCGSGAVTLGLKQAGFQVVGAVDLAPKACSTYKANHPEVNLIEEDIVNLDPSCFDHVVKDRLDLLVVCAPCQPFSSQNRKKSSEDPRRDLVSESLKFIDRFEPEIVFLENVPGLAATSIFSSYTQELQSRGYHVSVPMKLDASQLGVAQRRYRMVLLASKRIDVSVLSVFPEQPKKTVRDLISDLPVPPIGKTSSLTDTLHFSRKHTELNLRRLSHIPKNGGSRYSLPAELRLKCHQNKKNGSFSDVYGRMKWDDVAPTLTTGCTDITRGRFAHPEQNRGITLREAARLQSFPDSYMFLGNAGQIATQIGNAVPPEMMKTIAKKIIVELNTLLNK</sequence>
<protein>
    <recommendedName>
        <fullName evidence="8">Cytosine-specific methyltransferase</fullName>
        <ecNumber evidence="8">2.1.1.37</ecNumber>
    </recommendedName>
</protein>
<organism evidence="9 10">
    <name type="scientific">Aeromonas hydrophila</name>
    <dbReference type="NCBI Taxonomy" id="644"/>
    <lineage>
        <taxon>Bacteria</taxon>
        <taxon>Pseudomonadati</taxon>
        <taxon>Pseudomonadota</taxon>
        <taxon>Gammaproteobacteria</taxon>
        <taxon>Aeromonadales</taxon>
        <taxon>Aeromonadaceae</taxon>
        <taxon>Aeromonas</taxon>
    </lineage>
</organism>
<dbReference type="PROSITE" id="PS00095">
    <property type="entry name" value="C5_MTASE_2"/>
    <property type="match status" value="1"/>
</dbReference>
<evidence type="ECO:0000256" key="8">
    <source>
        <dbReference type="RuleBase" id="RU000417"/>
    </source>
</evidence>
<evidence type="ECO:0000256" key="7">
    <source>
        <dbReference type="RuleBase" id="RU000416"/>
    </source>
</evidence>
<dbReference type="InterPro" id="IPR001525">
    <property type="entry name" value="C5_MeTfrase"/>
</dbReference>
<gene>
    <name evidence="9" type="ORF">C6C11_01310</name>
</gene>
<keyword evidence="2 6" id="KW-0808">Transferase</keyword>
<dbReference type="Proteomes" id="UP000253075">
    <property type="component" value="Unassembled WGS sequence"/>
</dbReference>
<evidence type="ECO:0000256" key="4">
    <source>
        <dbReference type="ARBA" id="ARBA00022747"/>
    </source>
</evidence>
<evidence type="ECO:0000256" key="5">
    <source>
        <dbReference type="ARBA" id="ARBA00047422"/>
    </source>
</evidence>
<dbReference type="InterPro" id="IPR031303">
    <property type="entry name" value="C5_meth_CS"/>
</dbReference>
<dbReference type="InterPro" id="IPR018117">
    <property type="entry name" value="C5_DNA_meth_AS"/>
</dbReference>
<evidence type="ECO:0000256" key="2">
    <source>
        <dbReference type="ARBA" id="ARBA00022679"/>
    </source>
</evidence>
<evidence type="ECO:0000256" key="1">
    <source>
        <dbReference type="ARBA" id="ARBA00022603"/>
    </source>
</evidence>
<name>A0ABD7GE20_AERHY</name>
<dbReference type="RefSeq" id="WP_113994086.1">
    <property type="nucleotide sequence ID" value="NZ_JACLAM010000001.1"/>
</dbReference>
<comment type="similarity">
    <text evidence="6 7">Belongs to the class I-like SAM-binding methyltransferase superfamily. C5-methyltransferase family.</text>
</comment>
<dbReference type="Pfam" id="PF00145">
    <property type="entry name" value="DNA_methylase"/>
    <property type="match status" value="1"/>
</dbReference>
<keyword evidence="4" id="KW-0680">Restriction system</keyword>
<dbReference type="NCBIfam" id="TIGR00675">
    <property type="entry name" value="dcm"/>
    <property type="match status" value="1"/>
</dbReference>
<evidence type="ECO:0000313" key="9">
    <source>
        <dbReference type="EMBL" id="RCF53390.1"/>
    </source>
</evidence>
<dbReference type="PROSITE" id="PS51679">
    <property type="entry name" value="SAM_MT_C5"/>
    <property type="match status" value="1"/>
</dbReference>
<accession>A0ABD7GE20</accession>
<dbReference type="PRINTS" id="PR00105">
    <property type="entry name" value="C5METTRFRASE"/>
</dbReference>
<dbReference type="InterPro" id="IPR029063">
    <property type="entry name" value="SAM-dependent_MTases_sf"/>
</dbReference>
<evidence type="ECO:0000256" key="3">
    <source>
        <dbReference type="ARBA" id="ARBA00022691"/>
    </source>
</evidence>
<evidence type="ECO:0000313" key="10">
    <source>
        <dbReference type="Proteomes" id="UP000253075"/>
    </source>
</evidence>
<keyword evidence="3 6" id="KW-0949">S-adenosyl-L-methionine</keyword>
<dbReference type="SUPFAM" id="SSF53335">
    <property type="entry name" value="S-adenosyl-L-methionine-dependent methyltransferases"/>
    <property type="match status" value="1"/>
</dbReference>
<feature type="active site" evidence="6">
    <location>
        <position position="84"/>
    </location>
</feature>